<dbReference type="InterPro" id="IPR006553">
    <property type="entry name" value="Leu-rich_rpt_Cys-con_subtyp"/>
</dbReference>
<dbReference type="SUPFAM" id="SSF52540">
    <property type="entry name" value="P-loop containing nucleoside triphosphate hydrolases"/>
    <property type="match status" value="1"/>
</dbReference>
<keyword evidence="7" id="KW-0611">Plant defense</keyword>
<keyword evidence="8" id="KW-0862">Zinc</keyword>
<dbReference type="PANTHER" id="PTHR36766">
    <property type="entry name" value="PLANT BROAD-SPECTRUM MILDEW RESISTANCE PROTEIN RPW8"/>
    <property type="match status" value="1"/>
</dbReference>
<dbReference type="InterPro" id="IPR056789">
    <property type="entry name" value="LRR_R13L1-DRL21"/>
</dbReference>
<dbReference type="InterPro" id="IPR003656">
    <property type="entry name" value="Znf_BED"/>
</dbReference>
<keyword evidence="9" id="KW-0067">ATP-binding</keyword>
<feature type="compositionally biased region" description="Polar residues" evidence="12">
    <location>
        <begin position="215"/>
        <end position="224"/>
    </location>
</feature>
<evidence type="ECO:0000256" key="3">
    <source>
        <dbReference type="ARBA" id="ARBA00022723"/>
    </source>
</evidence>
<dbReference type="GO" id="GO:0008270">
    <property type="term" value="F:zinc ion binding"/>
    <property type="evidence" value="ECO:0007669"/>
    <property type="project" value="UniProtKB-KW"/>
</dbReference>
<evidence type="ECO:0000256" key="12">
    <source>
        <dbReference type="SAM" id="MobiDB-lite"/>
    </source>
</evidence>
<keyword evidence="3" id="KW-0479">Metal-binding</keyword>
<dbReference type="SUPFAM" id="SSF52058">
    <property type="entry name" value="L domain-like"/>
    <property type="match status" value="6"/>
</dbReference>
<dbReference type="EMBL" id="AP011524">
    <property type="protein sequence ID" value="BAM17629.1"/>
    <property type="molecule type" value="Genomic_DNA"/>
</dbReference>
<keyword evidence="2" id="KW-0433">Leucine-rich repeat</keyword>
<dbReference type="Gene3D" id="1.10.8.430">
    <property type="entry name" value="Helical domain of apoptotic protease-activating factors"/>
    <property type="match status" value="1"/>
</dbReference>
<evidence type="ECO:0000256" key="5">
    <source>
        <dbReference type="ARBA" id="ARBA00022741"/>
    </source>
</evidence>
<feature type="domain" description="BED-type" evidence="13">
    <location>
        <begin position="140"/>
        <end position="198"/>
    </location>
</feature>
<dbReference type="Gene3D" id="3.80.10.10">
    <property type="entry name" value="Ribonuclease Inhibitor"/>
    <property type="match status" value="10"/>
</dbReference>
<dbReference type="Pfam" id="PF25019">
    <property type="entry name" value="LRR_R13L1-DRL21"/>
    <property type="match status" value="1"/>
</dbReference>
<evidence type="ECO:0000256" key="10">
    <source>
        <dbReference type="ARBA" id="ARBA00023054"/>
    </source>
</evidence>
<evidence type="ECO:0000256" key="6">
    <source>
        <dbReference type="ARBA" id="ARBA00022771"/>
    </source>
</evidence>
<dbReference type="GO" id="GO:0005524">
    <property type="term" value="F:ATP binding"/>
    <property type="evidence" value="ECO:0007669"/>
    <property type="project" value="UniProtKB-KW"/>
</dbReference>
<feature type="region of interest" description="Disordered" evidence="12">
    <location>
        <begin position="105"/>
        <end position="141"/>
    </location>
</feature>
<keyword evidence="6 11" id="KW-0863">Zinc-finger</keyword>
<feature type="region of interest" description="Disordered" evidence="12">
    <location>
        <begin position="890"/>
        <end position="924"/>
    </location>
</feature>
<organism evidence="14">
    <name type="scientific">Oryza sativa subsp. indica</name>
    <name type="common">Rice</name>
    <dbReference type="NCBI Taxonomy" id="39946"/>
    <lineage>
        <taxon>Eukaryota</taxon>
        <taxon>Viridiplantae</taxon>
        <taxon>Streptophyta</taxon>
        <taxon>Embryophyta</taxon>
        <taxon>Tracheophyta</taxon>
        <taxon>Spermatophyta</taxon>
        <taxon>Magnoliopsida</taxon>
        <taxon>Liliopsida</taxon>
        <taxon>Poales</taxon>
        <taxon>Poaceae</taxon>
        <taxon>BOP clade</taxon>
        <taxon>Oryzoideae</taxon>
        <taxon>Oryzeae</taxon>
        <taxon>Oryzinae</taxon>
        <taxon>Oryza</taxon>
        <taxon>Oryza sativa</taxon>
    </lineage>
</organism>
<feature type="compositionally biased region" description="Acidic residues" evidence="12">
    <location>
        <begin position="904"/>
        <end position="924"/>
    </location>
</feature>
<dbReference type="InterPro" id="IPR055414">
    <property type="entry name" value="LRR_R13L4/SHOC2-like"/>
</dbReference>
<dbReference type="GO" id="GO:0043531">
    <property type="term" value="F:ADP binding"/>
    <property type="evidence" value="ECO:0007669"/>
    <property type="project" value="InterPro"/>
</dbReference>
<dbReference type="Gene3D" id="1.20.5.4130">
    <property type="match status" value="1"/>
</dbReference>
<dbReference type="Pfam" id="PF23559">
    <property type="entry name" value="WHD_DRP"/>
    <property type="match status" value="1"/>
</dbReference>
<name>I4DI89_ORYSI</name>
<evidence type="ECO:0000256" key="11">
    <source>
        <dbReference type="PROSITE-ProRule" id="PRU00027"/>
    </source>
</evidence>
<dbReference type="PRINTS" id="PR00364">
    <property type="entry name" value="DISEASERSIST"/>
</dbReference>
<dbReference type="InterPro" id="IPR002182">
    <property type="entry name" value="NB-ARC"/>
</dbReference>
<comment type="similarity">
    <text evidence="1">Belongs to the disease resistance NB-LRR family.</text>
</comment>
<dbReference type="Gene3D" id="3.40.50.300">
    <property type="entry name" value="P-loop containing nucleotide triphosphate hydrolases"/>
    <property type="match status" value="1"/>
</dbReference>
<dbReference type="SMART" id="SM00367">
    <property type="entry name" value="LRR_CC"/>
    <property type="match status" value="13"/>
</dbReference>
<evidence type="ECO:0000256" key="9">
    <source>
        <dbReference type="ARBA" id="ARBA00022840"/>
    </source>
</evidence>
<evidence type="ECO:0000256" key="1">
    <source>
        <dbReference type="ARBA" id="ARBA00008894"/>
    </source>
</evidence>
<evidence type="ECO:0000256" key="2">
    <source>
        <dbReference type="ARBA" id="ARBA00022614"/>
    </source>
</evidence>
<evidence type="ECO:0000313" key="14">
    <source>
        <dbReference type="EMBL" id="BAM17629.1"/>
    </source>
</evidence>
<dbReference type="Pfam" id="PF00931">
    <property type="entry name" value="NB-ARC"/>
    <property type="match status" value="1"/>
</dbReference>
<dbReference type="GO" id="GO:0051707">
    <property type="term" value="P:response to other organism"/>
    <property type="evidence" value="ECO:0007669"/>
    <property type="project" value="UniProtKB-ARBA"/>
</dbReference>
<feature type="region of interest" description="Disordered" evidence="12">
    <location>
        <begin position="184"/>
        <end position="226"/>
    </location>
</feature>
<keyword evidence="4" id="KW-0677">Repeat</keyword>
<dbReference type="InterPro" id="IPR042197">
    <property type="entry name" value="Apaf_helical"/>
</dbReference>
<evidence type="ECO:0000256" key="4">
    <source>
        <dbReference type="ARBA" id="ARBA00022737"/>
    </source>
</evidence>
<dbReference type="SMART" id="SM00614">
    <property type="entry name" value="ZnF_BED"/>
    <property type="match status" value="1"/>
</dbReference>
<dbReference type="InterPro" id="IPR041118">
    <property type="entry name" value="Rx_N"/>
</dbReference>
<dbReference type="GO" id="GO:0003677">
    <property type="term" value="F:DNA binding"/>
    <property type="evidence" value="ECO:0007669"/>
    <property type="project" value="InterPro"/>
</dbReference>
<dbReference type="Gene3D" id="1.10.10.10">
    <property type="entry name" value="Winged helix-like DNA-binding domain superfamily/Winged helix DNA-binding domain"/>
    <property type="match status" value="1"/>
</dbReference>
<dbReference type="GO" id="GO:0006952">
    <property type="term" value="P:defense response"/>
    <property type="evidence" value="ECO:0007669"/>
    <property type="project" value="UniProtKB-KW"/>
</dbReference>
<dbReference type="Pfam" id="PF23598">
    <property type="entry name" value="LRR_14"/>
    <property type="match status" value="1"/>
</dbReference>
<dbReference type="InterPro" id="IPR058922">
    <property type="entry name" value="WHD_DRP"/>
</dbReference>
<dbReference type="SUPFAM" id="SSF52047">
    <property type="entry name" value="RNI-like"/>
    <property type="match status" value="1"/>
</dbReference>
<dbReference type="PROSITE" id="PS50808">
    <property type="entry name" value="ZF_BED"/>
    <property type="match status" value="1"/>
</dbReference>
<protein>
    <submittedName>
        <fullName evidence="14">Putative XA1</fullName>
    </submittedName>
</protein>
<keyword evidence="10" id="KW-0175">Coiled coil</keyword>
<dbReference type="InterPro" id="IPR027417">
    <property type="entry name" value="P-loop_NTPase"/>
</dbReference>
<dbReference type="Pfam" id="PF18052">
    <property type="entry name" value="Rx_N"/>
    <property type="match status" value="1"/>
</dbReference>
<keyword evidence="5" id="KW-0547">Nucleotide-binding</keyword>
<reference evidence="14" key="1">
    <citation type="submission" date="2009-05" db="EMBL/GenBank/DDBJ databases">
        <title>Oryza sativa Indica Group DNA, complete sequence, cultivar: Kasalath.</title>
        <authorList>
            <person name="Katsuyuki I."/>
            <person name="Kuboyama T."/>
            <person name="Matsumoto T."/>
            <person name="Wu J."/>
            <person name="Kanamori H."/>
        </authorList>
    </citation>
    <scope>NUCLEOTIDE SEQUENCE</scope>
</reference>
<sequence length="2539" mass="283453">MEEVEATLLEGGISWLAETILENLAETDKLGAWIRQVGLADDTKKLRSEIERVEAVVADVKGRAIENRSLARSLGRLRELLYDADDAVDELDYFRLHQQVQGDACQGAPGSVDGHGGGAEQTERPLGNAGEGEASGSAGTRRSGVWQHFEIVEEKNGKPAKAKCIDCHTVVKCGSDNGTSVLHNHRNSGKCKRKRGGATDQPPNLPSASEGVVINGNSAATGNSVGRKRMRTEGASADHVAANSHPWNKTEISNRIKQMTHLLQEAMNEVLQLRGLDYFASSNIHQSTTSDQLLGTSGLLQRKMYGRVEEKNSIIKLMTEAEANSITVVPIVGIGGIGKTGLAQFVYNHPTVESLFQQKIWVWVSNNFDKVRITGDMLDFVGQEKHERSCSFPKLQEILMNRMKSKRFLLILDDVWDSMNNYRLNKLLAPFKANNAKGNVILVTTRIWSVAKRIGTVEPIKFGALDKEDSWLLFKSCAFGDQNHEPTGVLSTIGQKLIDKLEGNPLAVETAGELLSEHHTVDHWNNILKNEDWKSLQLSGGIMPSLKRSYDQLAYRLQQCFLYCSIFPRSYQFCGQDLVRIWISLGFVRCRHSNKRLEEIGEGYLTLLVNSGLFQQVQREESSPESQPCYVMCGLMHDFARLISRTDFATIDGKQCTEILPTIRHLSILTDSAFCKDQDGNIVRNKRFEERLQTLATYSNKLRTLVLIGQYDCFFFQSLVRVFQKAQNLRVMHIDAEYAGFNSFLCEKVNHIHLRYIKLRAVEEDGALPQVLSRFYHLQVLDMGSDANPTIFNGIHNLVSLRHLVAQKGVCSYITSIGKMTSLQELHDFRVQKSSGFEISQLLSMNELVNLVVSRLKRVRSQQEACGASLKDKQHLERLDLSWRDANDGYYSDMSNENEHDSDMGSESESDSDSSSENENDSDMMFEASMDIETEGERLPMIDIDGSQRLEHFRDMASEVLEGLEPHHGLKYLRISGYNGSTSPTWLPSSLTCLQTLHLEKCGKWQILPLERLGLLLKLVLIKMRNATELSIPSLEELVLIALPSLNTCSCTSIRNLNSSLKVLKIKNCPVLKVFPLFEICQKFEIERTSSWLPHLSKLTIYNCPLSCVHSSLPPSSIVSKLLIGKVSTLPTVRGSSSGTLIIGLHPDEVDDDDGLEDSDQLKTLDDKVLLFHNLRFLTSLAIYGCRNLATISIESLRQLVCLKSLELYGCPKLFSSDVPPELTCEYMSGANHSALPSLECLDIEDCGITGKWLSLMLQHVQALQELSLKDCQQITRLSIGEEENSQPNLMSAMEDPSLGYPDRDKLLRLPLNLISSLKKVSITCCDDLTFDGSKVDFAGFTSLEELVISACPKLLSFLAHNDGNDEQSNGRWFLPLSLGGLEIGYVDSLKTLQPCFPENLTSLKKLKVWENQSLTSLQLHSCTALQELIIQSCESLNSLEGLQWLGNLRLLQAHRCLSGYGEYGRCTLPQSLEELYIHEYSQETLQPCFSGNLTLLRKLHVLGNSNLVSLQLHSCTALEELIIQSCESLSSLDGLQLLGNLRLLQAHRCLSGHGEDGRCILPQSLEELYIHEYSQETLQPCFSGNLTLLRKLHVLGNSNLVSLQLHSCTALEELIIQSCESLSSLDGLQLLGNLRLLQAHRCLSGHGEDGRCILPQSLEELFISEYSLETLQPCFLGNLTHLKKLQVKGNSSLVSLQLHSCTSLQELIIESCKSINSLEGLQSLGNLRLLRAFRCLSGYGEYGRCILPQSLEELYIHEYSQETLQPCFSGNLTLLRKLHVLGNSNLVSLQLHSCTALEELIIQSCESLSSLDGLQLLGNLRLLQARRCLSGHGEDGRCILPQSLEELFISEYSLETLQPCFSGNLTHLKKLQVKGNSSLVSLQLHSCTSLEELIIQSCESLSSLDGLQLLGNLRLLQAHRCLSGHGEDGRCILPQSLEELYIHEYSQETLQPCFPENLTSLKKLKVWENQSLTSLQLHSCTALQELIIQSCESLNSLEGLQWLGNLRLLQSHRCLSGYGEYGRCTLPQSLEELYIHEYSQETLQPCFSGNLTLLRKLHVLGNSNLVSLQLHSCTELEELIIQSCESLSSLDGLQLLGNLRLLQAHRCLSGHGEDGRCILPQSLEELFISEYSQETLQPCFSGNLTHLKKLQVKGNSSLVSLQLHSCTSLEELIIQSCESLSSLDGLQLLGNLRLLQAHRCLSGHGEDGRCILPQSLEELFISEYSQETLQPCFSGNLTHLKKLQVKGNSSLVSLQLHSCTSLEELIIQSCESLSSLDGLQLLGNLRLLQAHRCLSGHGKDGRCILPQSLEELFISEYSLETLQPCFQMNLSCLKKIEVLDTASLKSLQLQSSTALEHLRIKWCASLATLEGLQFLHALKHLEVFRCPGLPPYLGSLSGQGYELCLRLERLDIDDPSILTTSFCKHLTSLQRLELNYCGSEVARLTDEQERALQLLLSLQELRFGSFYNLIDLPAGLHSLPSLKRLEIWWCRSIARLPEMGLPPSLEELDILGCSKELVQQCRTLASKLKVEINGEYVN</sequence>
<evidence type="ECO:0000256" key="7">
    <source>
        <dbReference type="ARBA" id="ARBA00022821"/>
    </source>
</evidence>
<dbReference type="PANTHER" id="PTHR36766:SF73">
    <property type="entry name" value="NB-ARC DOMAIN-CONTAINING PROTEIN"/>
    <property type="match status" value="1"/>
</dbReference>
<evidence type="ECO:0000256" key="8">
    <source>
        <dbReference type="ARBA" id="ARBA00022833"/>
    </source>
</evidence>
<feature type="compositionally biased region" description="Basic residues" evidence="12">
    <location>
        <begin position="184"/>
        <end position="196"/>
    </location>
</feature>
<accession>I4DI89</accession>
<dbReference type="InterPro" id="IPR032675">
    <property type="entry name" value="LRR_dom_sf"/>
</dbReference>
<evidence type="ECO:0000259" key="13">
    <source>
        <dbReference type="PROSITE" id="PS50808"/>
    </source>
</evidence>
<gene>
    <name evidence="14" type="primary">K0211H09.8</name>
</gene>
<proteinExistence type="inferred from homology"/>
<dbReference type="InterPro" id="IPR036388">
    <property type="entry name" value="WH-like_DNA-bd_sf"/>
</dbReference>